<dbReference type="AlphaFoldDB" id="A0A8E1WH47"/>
<feature type="compositionally biased region" description="Low complexity" evidence="1">
    <location>
        <begin position="138"/>
        <end position="154"/>
    </location>
</feature>
<dbReference type="SUPFAM" id="SSF53098">
    <property type="entry name" value="Ribonuclease H-like"/>
    <property type="match status" value="1"/>
</dbReference>
<evidence type="ECO:0000313" key="3">
    <source>
        <dbReference type="EMBL" id="MBB6468810.1"/>
    </source>
</evidence>
<protein>
    <submittedName>
        <fullName evidence="3">Transposase InsO family protein</fullName>
    </submittedName>
</protein>
<dbReference type="Proteomes" id="UP000532373">
    <property type="component" value="Unassembled WGS sequence"/>
</dbReference>
<feature type="region of interest" description="Disordered" evidence="1">
    <location>
        <begin position="1"/>
        <end position="41"/>
    </location>
</feature>
<accession>A0A8E1WH47</accession>
<evidence type="ECO:0000259" key="2">
    <source>
        <dbReference type="PROSITE" id="PS50994"/>
    </source>
</evidence>
<feature type="compositionally biased region" description="Basic and acidic residues" evidence="1">
    <location>
        <begin position="25"/>
        <end position="41"/>
    </location>
</feature>
<feature type="domain" description="Integrase catalytic" evidence="2">
    <location>
        <begin position="36"/>
        <end position="154"/>
    </location>
</feature>
<feature type="region of interest" description="Disordered" evidence="1">
    <location>
        <begin position="132"/>
        <end position="154"/>
    </location>
</feature>
<organism evidence="3 4">
    <name type="scientific">Aminobacter carboxidus</name>
    <dbReference type="NCBI Taxonomy" id="376165"/>
    <lineage>
        <taxon>Bacteria</taxon>
        <taxon>Pseudomonadati</taxon>
        <taxon>Pseudomonadota</taxon>
        <taxon>Alphaproteobacteria</taxon>
        <taxon>Hyphomicrobiales</taxon>
        <taxon>Phyllobacteriaceae</taxon>
        <taxon>Aminobacter</taxon>
    </lineage>
</organism>
<dbReference type="GO" id="GO:0015074">
    <property type="term" value="P:DNA integration"/>
    <property type="evidence" value="ECO:0007669"/>
    <property type="project" value="InterPro"/>
</dbReference>
<dbReference type="PANTHER" id="PTHR47515:SF1">
    <property type="entry name" value="BLR2054 PROTEIN"/>
    <property type="match status" value="1"/>
</dbReference>
<name>A0A8E1WH47_9HYPH</name>
<dbReference type="Gene3D" id="3.30.420.10">
    <property type="entry name" value="Ribonuclease H-like superfamily/Ribonuclease H"/>
    <property type="match status" value="1"/>
</dbReference>
<dbReference type="GO" id="GO:0003676">
    <property type="term" value="F:nucleic acid binding"/>
    <property type="evidence" value="ECO:0007669"/>
    <property type="project" value="InterPro"/>
</dbReference>
<gene>
    <name evidence="3" type="ORF">HNQ96_004697</name>
</gene>
<dbReference type="Pfam" id="PF00665">
    <property type="entry name" value="rve"/>
    <property type="match status" value="1"/>
</dbReference>
<proteinExistence type="predicted"/>
<dbReference type="InterPro" id="IPR036397">
    <property type="entry name" value="RNaseH_sf"/>
</dbReference>
<dbReference type="PANTHER" id="PTHR47515">
    <property type="entry name" value="LOW CALCIUM RESPONSE LOCUS PROTEIN T"/>
    <property type="match status" value="1"/>
</dbReference>
<dbReference type="EMBL" id="JACHGI010000012">
    <property type="protein sequence ID" value="MBB6468810.1"/>
    <property type="molecule type" value="Genomic_DNA"/>
</dbReference>
<dbReference type="InterPro" id="IPR012337">
    <property type="entry name" value="RNaseH-like_sf"/>
</dbReference>
<evidence type="ECO:0000256" key="1">
    <source>
        <dbReference type="SAM" id="MobiDB-lite"/>
    </source>
</evidence>
<comment type="caution">
    <text evidence="3">The sequence shown here is derived from an EMBL/GenBank/DDBJ whole genome shotgun (WGS) entry which is preliminary data.</text>
</comment>
<dbReference type="PROSITE" id="PS50994">
    <property type="entry name" value="INTEGRASE"/>
    <property type="match status" value="1"/>
</dbReference>
<dbReference type="InterPro" id="IPR001584">
    <property type="entry name" value="Integrase_cat-core"/>
</dbReference>
<reference evidence="3 4" key="1">
    <citation type="submission" date="2020-08" db="EMBL/GenBank/DDBJ databases">
        <title>Genomic Encyclopedia of Type Strains, Phase IV (KMG-IV): sequencing the most valuable type-strain genomes for metagenomic binning, comparative biology and taxonomic classification.</title>
        <authorList>
            <person name="Goeker M."/>
        </authorList>
    </citation>
    <scope>NUCLEOTIDE SEQUENCE [LARGE SCALE GENOMIC DNA]</scope>
    <source>
        <strain evidence="3 4">DSM 17454</strain>
    </source>
</reference>
<evidence type="ECO:0000313" key="4">
    <source>
        <dbReference type="Proteomes" id="UP000532373"/>
    </source>
</evidence>
<sequence length="154" mass="17476">MGHQHEANTQALQRVGASAAEQDAEAAREGEAQDDRTEATRRNQAWAMDFVQDQLATDRKLRVLTIIDTWSRFSPAVDPRFSYRGEDVVATLERVCREHGYPQSIRVDQGSEFVSRDLDMWAYQRDVVLEFSRPESPPTTRSSSRSTASSERNA</sequence>